<name>A0A5C6SCF9_9RHOB</name>
<comment type="caution">
    <text evidence="1">The sequence shown here is derived from an EMBL/GenBank/DDBJ whole genome shotgun (WGS) entry which is preliminary data.</text>
</comment>
<gene>
    <name evidence="1" type="ORF">FQV27_05450</name>
</gene>
<dbReference type="AlphaFoldDB" id="A0A5C6SCF9"/>
<evidence type="ECO:0000313" key="1">
    <source>
        <dbReference type="EMBL" id="TXB71285.1"/>
    </source>
</evidence>
<reference evidence="1 2" key="1">
    <citation type="submission" date="2019-08" db="EMBL/GenBank/DDBJ databases">
        <authorList>
            <person name="Ye J."/>
        </authorList>
    </citation>
    <scope>NUCLEOTIDE SEQUENCE [LARGE SCALE GENOMIC DNA]</scope>
    <source>
        <strain evidence="1 2">TK008</strain>
    </source>
</reference>
<organism evidence="1 2">
    <name type="scientific">Paracoccus aurantiacus</name>
    <dbReference type="NCBI Taxonomy" id="2599412"/>
    <lineage>
        <taxon>Bacteria</taxon>
        <taxon>Pseudomonadati</taxon>
        <taxon>Pseudomonadota</taxon>
        <taxon>Alphaproteobacteria</taxon>
        <taxon>Rhodobacterales</taxon>
        <taxon>Paracoccaceae</taxon>
        <taxon>Paracoccus</taxon>
    </lineage>
</organism>
<dbReference type="EMBL" id="VOPL01000001">
    <property type="protein sequence ID" value="TXB71285.1"/>
    <property type="molecule type" value="Genomic_DNA"/>
</dbReference>
<dbReference type="Proteomes" id="UP000321562">
    <property type="component" value="Unassembled WGS sequence"/>
</dbReference>
<accession>A0A5C6SCF9</accession>
<sequence length="354" mass="40918">MNTIGLIDPDRLQNIPEKHWAEHEFCFHLHDLMAALLVQMEIQKAGHIRFETGSEDDRRLLASGIHILDFLDKSGRGELERRAVVNHVCNALFSDMLHFIYEALRALEKRKFTVAFSLLRKPLKEGMLIVAQMCADEGAFFDRLKADAKNLLSRRNLDEAGIKALLEAAMKLSRGCSFTNPDKVYDAVFNYHNDQGFAGLFDKATHLVTEFRRNQTEDYNLNFIFKNPEDDDIYAGGTYAQLAMLILVLHIMQIELYRRMGKASKKYQNWMLFTSVGAYEALFTKGRSRMTNFVNSNFAEFMQCRLCEAQLRIKKVNAPRLFIGERLYCEQCLADQHFPFGWLLSKVDLDLFED</sequence>
<proteinExistence type="predicted"/>
<evidence type="ECO:0000313" key="2">
    <source>
        <dbReference type="Proteomes" id="UP000321562"/>
    </source>
</evidence>
<protein>
    <submittedName>
        <fullName evidence="1">Uncharacterized protein</fullName>
    </submittedName>
</protein>
<keyword evidence="2" id="KW-1185">Reference proteome</keyword>